<protein>
    <submittedName>
        <fullName evidence="2">Uncharacterized protein</fullName>
    </submittedName>
</protein>
<dbReference type="EMBL" id="JAMDLW010000016">
    <property type="protein sequence ID" value="MCY9520563.1"/>
    <property type="molecule type" value="Genomic_DNA"/>
</dbReference>
<evidence type="ECO:0000313" key="3">
    <source>
        <dbReference type="Proteomes" id="UP001207626"/>
    </source>
</evidence>
<dbReference type="Proteomes" id="UP001207626">
    <property type="component" value="Unassembled WGS sequence"/>
</dbReference>
<comment type="caution">
    <text evidence="2">The sequence shown here is derived from an EMBL/GenBank/DDBJ whole genome shotgun (WGS) entry which is preliminary data.</text>
</comment>
<evidence type="ECO:0000256" key="1">
    <source>
        <dbReference type="SAM" id="SignalP"/>
    </source>
</evidence>
<evidence type="ECO:0000313" key="2">
    <source>
        <dbReference type="EMBL" id="MCY9520563.1"/>
    </source>
</evidence>
<keyword evidence="1" id="KW-0732">Signal</keyword>
<feature type="signal peptide" evidence="1">
    <location>
        <begin position="1"/>
        <end position="25"/>
    </location>
</feature>
<gene>
    <name evidence="2" type="ORF">M5X09_12955</name>
</gene>
<accession>A0ABT4DWB0</accession>
<organism evidence="2 3">
    <name type="scientific">Paenibacillus apiarius</name>
    <dbReference type="NCBI Taxonomy" id="46240"/>
    <lineage>
        <taxon>Bacteria</taxon>
        <taxon>Bacillati</taxon>
        <taxon>Bacillota</taxon>
        <taxon>Bacilli</taxon>
        <taxon>Bacillales</taxon>
        <taxon>Paenibacillaceae</taxon>
        <taxon>Paenibacillus</taxon>
    </lineage>
</organism>
<dbReference type="RefSeq" id="WP_206097778.1">
    <property type="nucleotide sequence ID" value="NZ_JAFFHZ010000002.1"/>
</dbReference>
<dbReference type="GeneID" id="77005420"/>
<feature type="chain" id="PRO_5046664166" evidence="1">
    <location>
        <begin position="26"/>
        <end position="246"/>
    </location>
</feature>
<name>A0ABT4DWB0_9BACL</name>
<keyword evidence="3" id="KW-1185">Reference proteome</keyword>
<proteinExistence type="predicted"/>
<sequence length="246" mass="26876">MREKLLLSCLAALFSFALVVGSISAAPSISDSAIPDGYEVVKVYPNSNSLQANIPYNDKLKNLELLPEVVNNDTGKEVAFQTIKKNVRPLYDLRNTTTGEIVTQYSADVAILATTQTKSTEGYDKTSSVLAKATIYCTLSGSAAEEYMNLDKVVWSYEITDSSVKIKSKSHKFIQNGPTSNGHANQTKTLNPSAFSGTDNVNWGWKPINTLSTVYFVGVDMTATLGTTYDSSEWTMNIKCQFSGIF</sequence>
<reference evidence="2 3" key="1">
    <citation type="submission" date="2022-05" db="EMBL/GenBank/DDBJ databases">
        <title>Genome Sequencing of Bee-Associated Microbes.</title>
        <authorList>
            <person name="Dunlap C."/>
        </authorList>
    </citation>
    <scope>NUCLEOTIDE SEQUENCE [LARGE SCALE GENOMIC DNA]</scope>
    <source>
        <strain evidence="2 3">NRRL NRS-1438</strain>
    </source>
</reference>